<dbReference type="Pfam" id="PF00893">
    <property type="entry name" value="Multi_Drug_Res"/>
    <property type="match status" value="1"/>
</dbReference>
<comment type="similarity">
    <text evidence="7">Belongs to the drug/metabolite transporter (DMT) superfamily. Small multidrug resistance (SMR) (TC 2.A.7.1) family.</text>
</comment>
<evidence type="ECO:0000256" key="6">
    <source>
        <dbReference type="ARBA" id="ARBA00023136"/>
    </source>
</evidence>
<evidence type="ECO:0000256" key="1">
    <source>
        <dbReference type="ARBA" id="ARBA00004651"/>
    </source>
</evidence>
<evidence type="ECO:0000256" key="5">
    <source>
        <dbReference type="ARBA" id="ARBA00022989"/>
    </source>
</evidence>
<feature type="transmembrane region" description="Helical" evidence="8">
    <location>
        <begin position="32"/>
        <end position="50"/>
    </location>
</feature>
<feature type="transmembrane region" description="Helical" evidence="8">
    <location>
        <begin position="85"/>
        <end position="104"/>
    </location>
</feature>
<dbReference type="Proteomes" id="UP001597018">
    <property type="component" value="Unassembled WGS sequence"/>
</dbReference>
<comment type="subcellular location">
    <subcellularLocation>
        <location evidence="1 7">Cell membrane</location>
        <topology evidence="1 7">Multi-pass membrane protein</topology>
    </subcellularLocation>
</comment>
<keyword evidence="6 8" id="KW-0472">Membrane</keyword>
<name>A0ABW3FKA3_9PSEU</name>
<keyword evidence="10" id="KW-1185">Reference proteome</keyword>
<dbReference type="Gene3D" id="1.10.3730.20">
    <property type="match status" value="1"/>
</dbReference>
<evidence type="ECO:0000256" key="4">
    <source>
        <dbReference type="ARBA" id="ARBA00022692"/>
    </source>
</evidence>
<sequence length="107" mass="10509">MAYLVLALAIVSEVLGTVSLKLSEGFSKPFPSVLVVIGYAAAFTALSAVLKLGLPIGVVYAVWAGAGVALVAIAGAVFLGESMTAVQVGGLALIIGGVVALELGGAH</sequence>
<reference evidence="10" key="1">
    <citation type="journal article" date="2019" name="Int. J. Syst. Evol. Microbiol.">
        <title>The Global Catalogue of Microorganisms (GCM) 10K type strain sequencing project: providing services to taxonomists for standard genome sequencing and annotation.</title>
        <authorList>
            <consortium name="The Broad Institute Genomics Platform"/>
            <consortium name="The Broad Institute Genome Sequencing Center for Infectious Disease"/>
            <person name="Wu L."/>
            <person name="Ma J."/>
        </authorList>
    </citation>
    <scope>NUCLEOTIDE SEQUENCE [LARGE SCALE GENOMIC DNA]</scope>
    <source>
        <strain evidence="10">CCUG 56401</strain>
    </source>
</reference>
<keyword evidence="3" id="KW-1003">Cell membrane</keyword>
<dbReference type="PANTHER" id="PTHR30561:SF1">
    <property type="entry name" value="MULTIDRUG TRANSPORTER EMRE"/>
    <property type="match status" value="1"/>
</dbReference>
<accession>A0ABW3FKA3</accession>
<dbReference type="InterPro" id="IPR045324">
    <property type="entry name" value="Small_multidrug_res"/>
</dbReference>
<gene>
    <name evidence="9" type="ORF">ACFQ16_00485</name>
</gene>
<dbReference type="InterPro" id="IPR037185">
    <property type="entry name" value="EmrE-like"/>
</dbReference>
<organism evidence="9 10">
    <name type="scientific">Saccharopolyspora rosea</name>
    <dbReference type="NCBI Taxonomy" id="524884"/>
    <lineage>
        <taxon>Bacteria</taxon>
        <taxon>Bacillati</taxon>
        <taxon>Actinomycetota</taxon>
        <taxon>Actinomycetes</taxon>
        <taxon>Pseudonocardiales</taxon>
        <taxon>Pseudonocardiaceae</taxon>
        <taxon>Saccharopolyspora</taxon>
    </lineage>
</organism>
<comment type="caution">
    <text evidence="9">The sequence shown here is derived from an EMBL/GenBank/DDBJ whole genome shotgun (WGS) entry which is preliminary data.</text>
</comment>
<evidence type="ECO:0000256" key="2">
    <source>
        <dbReference type="ARBA" id="ARBA00022448"/>
    </source>
</evidence>
<dbReference type="EMBL" id="JBHTIW010000001">
    <property type="protein sequence ID" value="MFD0918208.1"/>
    <property type="molecule type" value="Genomic_DNA"/>
</dbReference>
<keyword evidence="2" id="KW-0813">Transport</keyword>
<evidence type="ECO:0000313" key="9">
    <source>
        <dbReference type="EMBL" id="MFD0918208.1"/>
    </source>
</evidence>
<keyword evidence="4 7" id="KW-0812">Transmembrane</keyword>
<dbReference type="RefSeq" id="WP_263250158.1">
    <property type="nucleotide sequence ID" value="NZ_BAABLT010000034.1"/>
</dbReference>
<evidence type="ECO:0000256" key="7">
    <source>
        <dbReference type="RuleBase" id="RU003942"/>
    </source>
</evidence>
<feature type="transmembrane region" description="Helical" evidence="8">
    <location>
        <begin position="57"/>
        <end position="79"/>
    </location>
</feature>
<evidence type="ECO:0000313" key="10">
    <source>
        <dbReference type="Proteomes" id="UP001597018"/>
    </source>
</evidence>
<dbReference type="InterPro" id="IPR000390">
    <property type="entry name" value="Small_drug/metabolite_transptr"/>
</dbReference>
<keyword evidence="5 8" id="KW-1133">Transmembrane helix</keyword>
<evidence type="ECO:0000256" key="3">
    <source>
        <dbReference type="ARBA" id="ARBA00022475"/>
    </source>
</evidence>
<dbReference type="SUPFAM" id="SSF103481">
    <property type="entry name" value="Multidrug resistance efflux transporter EmrE"/>
    <property type="match status" value="1"/>
</dbReference>
<dbReference type="PANTHER" id="PTHR30561">
    <property type="entry name" value="SMR FAMILY PROTON-DEPENDENT DRUG EFFLUX TRANSPORTER SUGE"/>
    <property type="match status" value="1"/>
</dbReference>
<protein>
    <submittedName>
        <fullName evidence="9">DMT family transporter</fullName>
    </submittedName>
</protein>
<proteinExistence type="inferred from homology"/>
<evidence type="ECO:0000256" key="8">
    <source>
        <dbReference type="SAM" id="Phobius"/>
    </source>
</evidence>